<dbReference type="Proteomes" id="UP000280104">
    <property type="component" value="Chromosome II"/>
</dbReference>
<dbReference type="Gramene" id="TraesLAC2D03G01075250.1">
    <property type="protein sequence ID" value="TraesLAC2D03G01075250.1.CDS1"/>
    <property type="gene ID" value="TraesLAC2D03G01075250"/>
</dbReference>
<sequence length="134" mass="15645">MQFTEATYRVPLTFPERLYPAGVRVENTLRVWAISRWRGPRGLTEFFLSAGYRHLPRGSPAMFRVEEVSINGHPIGLIVRFTNPFDAYYLLGRVFWCGCEFIAFTMYNIFTDFDSAFLADERMHTLPYPTDDDE</sequence>
<reference evidence="1 2" key="1">
    <citation type="submission" date="2018-05" db="EMBL/GenBank/DDBJ databases">
        <authorList>
            <person name="Thind KAUR A."/>
        </authorList>
    </citation>
    <scope>NUCLEOTIDE SEQUENCE [LARGE SCALE GENOMIC DNA]</scope>
</reference>
<dbReference type="Gramene" id="TraesLDM2D03G01124740.1">
    <property type="protein sequence ID" value="TraesLDM2D03G01124740.1.CDS1"/>
    <property type="gene ID" value="TraesLDM2D03G01124740"/>
</dbReference>
<dbReference type="Gramene" id="TraesJAG2D03G01126940.1">
    <property type="protein sequence ID" value="TraesJAG2D03G01126940.1.CDS1"/>
    <property type="gene ID" value="TraesJAG2D03G01126940"/>
</dbReference>
<gene>
    <name evidence="1" type="ORF">CAMPLR22A2D_LOCUS1196</name>
</gene>
<dbReference type="EMBL" id="LS480641">
    <property type="protein sequence ID" value="SPT16597.1"/>
    <property type="molecule type" value="Genomic_DNA"/>
</dbReference>
<dbReference type="Gramene" id="TraesSTA2D03G01112120.1">
    <property type="protein sequence ID" value="TraesSTA2D03G01112120.1.CDS1"/>
    <property type="gene ID" value="TraesSTA2D03G01112120"/>
</dbReference>
<dbReference type="Gramene" id="TraesNOR2D03G01139550.1">
    <property type="protein sequence ID" value="TraesNOR2D03G01139550.1.CDS1"/>
    <property type="gene ID" value="TraesNOR2D03G01139550"/>
</dbReference>
<evidence type="ECO:0000313" key="1">
    <source>
        <dbReference type="EMBL" id="SPT16597.1"/>
    </source>
</evidence>
<dbReference type="Gramene" id="TraesSYM2D03G01137900.1">
    <property type="protein sequence ID" value="TraesSYM2D03G01137900.1.CDS1"/>
    <property type="gene ID" value="TraesSYM2D03G01137900"/>
</dbReference>
<dbReference type="Gramene" id="TraesPARA_EIv1.0_0655970.1">
    <property type="protein sequence ID" value="TraesPARA_EIv1.0_0655970.1.CDS1"/>
    <property type="gene ID" value="TraesPARA_EIv1.0_0655970"/>
</dbReference>
<evidence type="ECO:0000313" key="2">
    <source>
        <dbReference type="Proteomes" id="UP000280104"/>
    </source>
</evidence>
<dbReference type="AlphaFoldDB" id="A0A7H4LDA9"/>
<dbReference type="Gramene" id="TraesMAC2D03G01121800.1">
    <property type="protein sequence ID" value="TraesMAC2D03G01121800.1.CDS1"/>
    <property type="gene ID" value="TraesMAC2D03G01121800"/>
</dbReference>
<organism evidence="1 2">
    <name type="scientific">Triticum aestivum</name>
    <name type="common">Wheat</name>
    <dbReference type="NCBI Taxonomy" id="4565"/>
    <lineage>
        <taxon>Eukaryota</taxon>
        <taxon>Viridiplantae</taxon>
        <taxon>Streptophyta</taxon>
        <taxon>Embryophyta</taxon>
        <taxon>Tracheophyta</taxon>
        <taxon>Spermatophyta</taxon>
        <taxon>Magnoliopsida</taxon>
        <taxon>Liliopsida</taxon>
        <taxon>Poales</taxon>
        <taxon>Poaceae</taxon>
        <taxon>BOP clade</taxon>
        <taxon>Pooideae</taxon>
        <taxon>Triticodae</taxon>
        <taxon>Triticeae</taxon>
        <taxon>Triticinae</taxon>
        <taxon>Triticum</taxon>
    </lineage>
</organism>
<protein>
    <submittedName>
        <fullName evidence="1">Uncharacterized protein</fullName>
    </submittedName>
</protein>
<name>A0A7H4LDA9_WHEAT</name>
<accession>A0A7H4LDA9</accession>
<proteinExistence type="predicted"/>